<dbReference type="AlphaFoldDB" id="A0A9N9CFB3"/>
<feature type="region of interest" description="Disordered" evidence="1">
    <location>
        <begin position="183"/>
        <end position="202"/>
    </location>
</feature>
<evidence type="ECO:0000256" key="1">
    <source>
        <dbReference type="SAM" id="MobiDB-lite"/>
    </source>
</evidence>
<feature type="region of interest" description="Disordered" evidence="1">
    <location>
        <begin position="130"/>
        <end position="175"/>
    </location>
</feature>
<keyword evidence="2" id="KW-0812">Transmembrane</keyword>
<reference evidence="3" key="1">
    <citation type="submission" date="2021-06" db="EMBL/GenBank/DDBJ databases">
        <authorList>
            <person name="Kallberg Y."/>
            <person name="Tangrot J."/>
            <person name="Rosling A."/>
        </authorList>
    </citation>
    <scope>NUCLEOTIDE SEQUENCE</scope>
    <source>
        <strain evidence="3">MT106</strain>
    </source>
</reference>
<organism evidence="3 4">
    <name type="scientific">Ambispora gerdemannii</name>
    <dbReference type="NCBI Taxonomy" id="144530"/>
    <lineage>
        <taxon>Eukaryota</taxon>
        <taxon>Fungi</taxon>
        <taxon>Fungi incertae sedis</taxon>
        <taxon>Mucoromycota</taxon>
        <taxon>Glomeromycotina</taxon>
        <taxon>Glomeromycetes</taxon>
        <taxon>Archaeosporales</taxon>
        <taxon>Ambisporaceae</taxon>
        <taxon>Ambispora</taxon>
    </lineage>
</organism>
<comment type="caution">
    <text evidence="3">The sequence shown here is derived from an EMBL/GenBank/DDBJ whole genome shotgun (WGS) entry which is preliminary data.</text>
</comment>
<keyword evidence="4" id="KW-1185">Reference proteome</keyword>
<gene>
    <name evidence="3" type="ORF">AGERDE_LOCUS9125</name>
</gene>
<evidence type="ECO:0000313" key="3">
    <source>
        <dbReference type="EMBL" id="CAG8601462.1"/>
    </source>
</evidence>
<evidence type="ECO:0000256" key="2">
    <source>
        <dbReference type="SAM" id="Phobius"/>
    </source>
</evidence>
<sequence length="321" mass="35896">MSKELNENILFVVVKEESYSINAMTYEGTFAITHSIETTENLNLNVIIVVHKKAQSWWDTLSSSEREKELARVVENMKLGKYWANNVKEGEASASTSDVPIQIAEEFMEREFGKVDLALVLRKDYQIIKKDGNDDKENSPPNLASSQSLTNSNGKSDNPVNSPNSNPEPDQSPASSIKTIKFENKEDDDNNNPTDPVEKSSNKKLVINLRDIKQITLTPDGNLVIEFNKSENNNSQETQIITDQQINSSQELQTVKNYLQKSKQKSASQQELNNILNTNSNTTEKPKDNSNILLVVGIGGALTIGLLIGLFIRRKRKVGKN</sequence>
<feature type="compositionally biased region" description="Low complexity" evidence="1">
    <location>
        <begin position="156"/>
        <end position="169"/>
    </location>
</feature>
<keyword evidence="2" id="KW-1133">Transmembrane helix</keyword>
<dbReference type="OrthoDB" id="2446062at2759"/>
<evidence type="ECO:0000313" key="4">
    <source>
        <dbReference type="Proteomes" id="UP000789831"/>
    </source>
</evidence>
<name>A0A9N9CFB3_9GLOM</name>
<accession>A0A9N9CFB3</accession>
<dbReference type="Proteomes" id="UP000789831">
    <property type="component" value="Unassembled WGS sequence"/>
</dbReference>
<dbReference type="EMBL" id="CAJVPL010002169">
    <property type="protein sequence ID" value="CAG8601462.1"/>
    <property type="molecule type" value="Genomic_DNA"/>
</dbReference>
<keyword evidence="2" id="KW-0472">Membrane</keyword>
<protein>
    <submittedName>
        <fullName evidence="3">12765_t:CDS:1</fullName>
    </submittedName>
</protein>
<feature type="compositionally biased region" description="Polar residues" evidence="1">
    <location>
        <begin position="139"/>
        <end position="155"/>
    </location>
</feature>
<feature type="transmembrane region" description="Helical" evidence="2">
    <location>
        <begin position="292"/>
        <end position="312"/>
    </location>
</feature>
<proteinExistence type="predicted"/>